<dbReference type="FunCoup" id="A0A5J5F7T9">
    <property type="interactions" value="17"/>
</dbReference>
<dbReference type="Pfam" id="PF13002">
    <property type="entry name" value="LDB19"/>
    <property type="match status" value="1"/>
</dbReference>
<dbReference type="Proteomes" id="UP000326924">
    <property type="component" value="Unassembled WGS sequence"/>
</dbReference>
<dbReference type="InterPro" id="IPR024391">
    <property type="entry name" value="LDB19_N"/>
</dbReference>
<feature type="domain" description="LDB19 N-terminal" evidence="1">
    <location>
        <begin position="44"/>
        <end position="199"/>
    </location>
</feature>
<dbReference type="AlphaFoldDB" id="A0A5J5F7T9"/>
<reference evidence="2 3" key="1">
    <citation type="submission" date="2019-09" db="EMBL/GenBank/DDBJ databases">
        <title>Draft genome of the ectomycorrhizal ascomycete Sphaerosporella brunnea.</title>
        <authorList>
            <consortium name="DOE Joint Genome Institute"/>
            <person name="Benucci G.M."/>
            <person name="Marozzi G."/>
            <person name="Antonielli L."/>
            <person name="Sanchez S."/>
            <person name="Marco P."/>
            <person name="Wang X."/>
            <person name="Falini L.B."/>
            <person name="Barry K."/>
            <person name="Haridas S."/>
            <person name="Lipzen A."/>
            <person name="Labutti K."/>
            <person name="Grigoriev I.V."/>
            <person name="Murat C."/>
            <person name="Martin F."/>
            <person name="Albertini E."/>
            <person name="Donnini D."/>
            <person name="Bonito G."/>
        </authorList>
    </citation>
    <scope>NUCLEOTIDE SEQUENCE [LARGE SCALE GENOMIC DNA]</scope>
    <source>
        <strain evidence="2 3">Sb_GMNB300</strain>
    </source>
</reference>
<keyword evidence="3" id="KW-1185">Reference proteome</keyword>
<comment type="caution">
    <text evidence="2">The sequence shown here is derived from an EMBL/GenBank/DDBJ whole genome shotgun (WGS) entry which is preliminary data.</text>
</comment>
<dbReference type="OrthoDB" id="3832628at2759"/>
<evidence type="ECO:0000313" key="2">
    <source>
        <dbReference type="EMBL" id="KAA8912878.1"/>
    </source>
</evidence>
<proteinExistence type="predicted"/>
<sequence length="341" mass="37577">MKIESPPLESTGALLSGLIHIKNEEQKQWESLTLELQVETVTRRPCAITVDTINTWNFISSKPTDSKREILAYPFSYLLSGHLPASNDNALTRISYSLVATGRSVEGDELRFKKPLTVERSILPGLDRHSVRIFPPTNLSATIKLPPVVHPGGNFLFDVRLDGVINKEKKTRWRLRKLNWRIEESARAVSPACKHHSAKLGGNGKGVMHEDVRTVGAGEAKRGWKSDFESADGKIELEVLAEIPVHSNAACQMETSNGASVDHVLILEMIVAEEHTPGPNKLVTPTGAARVLRMQFKLVVTGRSGLGISWDEEAPPVYENVPAPPPEYGIPMFQRGISVFG</sequence>
<accession>A0A5J5F7T9</accession>
<evidence type="ECO:0000313" key="3">
    <source>
        <dbReference type="Proteomes" id="UP000326924"/>
    </source>
</evidence>
<gene>
    <name evidence="2" type="ORF">FN846DRAFT_897415</name>
</gene>
<dbReference type="EMBL" id="VXIS01000019">
    <property type="protein sequence ID" value="KAA8912878.1"/>
    <property type="molecule type" value="Genomic_DNA"/>
</dbReference>
<dbReference type="InParanoid" id="A0A5J5F7T9"/>
<protein>
    <recommendedName>
        <fullName evidence="1">LDB19 N-terminal domain-containing protein</fullName>
    </recommendedName>
</protein>
<evidence type="ECO:0000259" key="1">
    <source>
        <dbReference type="Pfam" id="PF13002"/>
    </source>
</evidence>
<organism evidence="2 3">
    <name type="scientific">Sphaerosporella brunnea</name>
    <dbReference type="NCBI Taxonomy" id="1250544"/>
    <lineage>
        <taxon>Eukaryota</taxon>
        <taxon>Fungi</taxon>
        <taxon>Dikarya</taxon>
        <taxon>Ascomycota</taxon>
        <taxon>Pezizomycotina</taxon>
        <taxon>Pezizomycetes</taxon>
        <taxon>Pezizales</taxon>
        <taxon>Pyronemataceae</taxon>
        <taxon>Sphaerosporella</taxon>
    </lineage>
</organism>
<name>A0A5J5F7T9_9PEZI</name>